<dbReference type="EMBL" id="JWZT01005390">
    <property type="protein sequence ID" value="KII60939.1"/>
    <property type="molecule type" value="Genomic_DNA"/>
</dbReference>
<keyword evidence="2" id="KW-1185">Reference proteome</keyword>
<proteinExistence type="predicted"/>
<sequence>MYRANGKRAKNCEQLTGIFTCPELAVFSAHTISRSRSRRSDFVIQSSSPIELLEPLYWPDSVAVGYSAVSGAPEEVLYFLGLVSPNPDSGAALPELALLGL</sequence>
<accession>A0A0C2M9D8</accession>
<comment type="caution">
    <text evidence="1">The sequence shown here is derived from an EMBL/GenBank/DDBJ whole genome shotgun (WGS) entry which is preliminary data.</text>
</comment>
<reference evidence="1 2" key="1">
    <citation type="journal article" date="2014" name="Genome Biol. Evol.">
        <title>The genome of the myxosporean Thelohanellus kitauei shows adaptations to nutrient acquisition within its fish host.</title>
        <authorList>
            <person name="Yang Y."/>
            <person name="Xiong J."/>
            <person name="Zhou Z."/>
            <person name="Huo F."/>
            <person name="Miao W."/>
            <person name="Ran C."/>
            <person name="Liu Y."/>
            <person name="Zhang J."/>
            <person name="Feng J."/>
            <person name="Wang M."/>
            <person name="Wang M."/>
            <person name="Wang L."/>
            <person name="Yao B."/>
        </authorList>
    </citation>
    <scope>NUCLEOTIDE SEQUENCE [LARGE SCALE GENOMIC DNA]</scope>
    <source>
        <strain evidence="1">Wuqing</strain>
    </source>
</reference>
<evidence type="ECO:0000313" key="2">
    <source>
        <dbReference type="Proteomes" id="UP000031668"/>
    </source>
</evidence>
<dbReference type="AlphaFoldDB" id="A0A0C2M9D8"/>
<gene>
    <name evidence="1" type="ORF">RF11_13912</name>
</gene>
<protein>
    <submittedName>
        <fullName evidence="1">Uncharacterized protein</fullName>
    </submittedName>
</protein>
<organism evidence="1 2">
    <name type="scientific">Thelohanellus kitauei</name>
    <name type="common">Myxosporean</name>
    <dbReference type="NCBI Taxonomy" id="669202"/>
    <lineage>
        <taxon>Eukaryota</taxon>
        <taxon>Metazoa</taxon>
        <taxon>Cnidaria</taxon>
        <taxon>Myxozoa</taxon>
        <taxon>Myxosporea</taxon>
        <taxon>Bivalvulida</taxon>
        <taxon>Platysporina</taxon>
        <taxon>Myxobolidae</taxon>
        <taxon>Thelohanellus</taxon>
    </lineage>
</organism>
<evidence type="ECO:0000313" key="1">
    <source>
        <dbReference type="EMBL" id="KII60939.1"/>
    </source>
</evidence>
<name>A0A0C2M9D8_THEKT</name>
<dbReference type="Proteomes" id="UP000031668">
    <property type="component" value="Unassembled WGS sequence"/>
</dbReference>